<dbReference type="Pfam" id="PF12229">
    <property type="entry name" value="PG_binding_4"/>
    <property type="match status" value="2"/>
</dbReference>
<feature type="region of interest" description="Disordered" evidence="7">
    <location>
        <begin position="1"/>
        <end position="86"/>
    </location>
</feature>
<feature type="compositionally biased region" description="Basic residues" evidence="7">
    <location>
        <begin position="75"/>
        <end position="85"/>
    </location>
</feature>
<evidence type="ECO:0000256" key="2">
    <source>
        <dbReference type="ARBA" id="ARBA00022679"/>
    </source>
</evidence>
<evidence type="ECO:0000256" key="6">
    <source>
        <dbReference type="PROSITE-ProRule" id="PRU01373"/>
    </source>
</evidence>
<dbReference type="GO" id="GO:0008360">
    <property type="term" value="P:regulation of cell shape"/>
    <property type="evidence" value="ECO:0007669"/>
    <property type="project" value="UniProtKB-UniRule"/>
</dbReference>
<feature type="transmembrane region" description="Helical" evidence="8">
    <location>
        <begin position="128"/>
        <end position="156"/>
    </location>
</feature>
<comment type="pathway">
    <text evidence="1 6">Cell wall biogenesis; peptidoglycan biosynthesis.</text>
</comment>
<sequence>MSDQEKKTTEKEQQGKERTGHAKSTQKKRRPNPEHPSTVEHKKKKTTGTAQKEPARKKRTADHETGKAVGEEHKKTHPSGGKKHKAPVEISEPVKWDLDDSGISVSDDLGEERTELKTKKKGKALKKVGIVLGCVVGVIALIYLGGCAFFSSHFYYGTEINEMPFSMKSVSAVENSIKSQVKGYALTVEEKDGVKETISGSDISLTYKKNDSIEKALKSQNAFLWPQAFFKPSSADIKVDVSYDKDALNEKIQQLKCISEVEQTEPQSAYPKFDGNEFVVEPEVLGNKVDQDVLNQKIHDAIAGFQSTLNMEEEKCYALPKYTSESKEVQAACDTMNEYCKASITYTMGSTNEVVDKALISTWLTYDENMNVTFNTDAVTQYMKDFGQKYDTIGKKKSITAPNGKTAEVSGGTYGWSIDEATEAQNLINSIQTGEVVSREPAYAQTAASHDGAEWGNTYIEVDLTAQHMWVVSGGAVSFETDVVTGLPTPERQTPQGVYSILEKKRNKTLRGEKKPDGTYTYETPVSYWLRVTWTGVGFHDATWQPYFGGTRYQTNGSHGCINMAYSDVATLYDLVEVGTPVIMHY</sequence>
<dbReference type="InterPro" id="IPR038063">
    <property type="entry name" value="Transpep_catalytic_dom"/>
</dbReference>
<feature type="domain" description="L,D-TPase catalytic" evidence="9">
    <location>
        <begin position="458"/>
        <end position="585"/>
    </location>
</feature>
<evidence type="ECO:0000256" key="4">
    <source>
        <dbReference type="ARBA" id="ARBA00022984"/>
    </source>
</evidence>
<name>A0A391PH22_9FIRM</name>
<organism evidence="10 11">
    <name type="scientific">Mediterraneibacter butyricigenes</name>
    <dbReference type="NCBI Taxonomy" id="2316025"/>
    <lineage>
        <taxon>Bacteria</taxon>
        <taxon>Bacillati</taxon>
        <taxon>Bacillota</taxon>
        <taxon>Clostridia</taxon>
        <taxon>Lachnospirales</taxon>
        <taxon>Lachnospiraceae</taxon>
        <taxon>Mediterraneibacter</taxon>
    </lineage>
</organism>
<reference evidence="11" key="1">
    <citation type="submission" date="2018-09" db="EMBL/GenBank/DDBJ databases">
        <title>Draft Genome Sequence of Mediterraneibacter sp. KCTC 15684.</title>
        <authorList>
            <person name="Kim J.S."/>
            <person name="Han K.I."/>
            <person name="Suh M.K."/>
            <person name="Lee K.C."/>
            <person name="Eom M.K."/>
            <person name="Lee J.H."/>
            <person name="Park S.H."/>
            <person name="Kang S.W."/>
            <person name="Park J.E."/>
            <person name="Oh B.S."/>
            <person name="Yu S.Y."/>
            <person name="Choi S.H."/>
            <person name="Lee D.H."/>
            <person name="Yoon H."/>
            <person name="Kim B."/>
            <person name="Yang S.J."/>
            <person name="Lee J.S."/>
        </authorList>
    </citation>
    <scope>NUCLEOTIDE SEQUENCE [LARGE SCALE GENOMIC DNA]</scope>
    <source>
        <strain evidence="11">KCTC 15684</strain>
    </source>
</reference>
<evidence type="ECO:0000256" key="5">
    <source>
        <dbReference type="ARBA" id="ARBA00023316"/>
    </source>
</evidence>
<dbReference type="SUPFAM" id="SSF143985">
    <property type="entry name" value="L,D-transpeptidase pre-catalytic domain-like"/>
    <property type="match status" value="1"/>
</dbReference>
<dbReference type="PANTHER" id="PTHR30582:SF33">
    <property type="entry name" value="EXPORTED PROTEIN"/>
    <property type="match status" value="1"/>
</dbReference>
<keyword evidence="11" id="KW-1185">Reference proteome</keyword>
<protein>
    <submittedName>
        <fullName evidence="10">Exported protein</fullName>
    </submittedName>
</protein>
<dbReference type="Pfam" id="PF03734">
    <property type="entry name" value="YkuD"/>
    <property type="match status" value="1"/>
</dbReference>
<feature type="compositionally biased region" description="Basic and acidic residues" evidence="7">
    <location>
        <begin position="31"/>
        <end position="40"/>
    </location>
</feature>
<dbReference type="GO" id="GO:0071555">
    <property type="term" value="P:cell wall organization"/>
    <property type="evidence" value="ECO:0007669"/>
    <property type="project" value="UniProtKB-UniRule"/>
</dbReference>
<dbReference type="Gene3D" id="3.10.20.800">
    <property type="match status" value="1"/>
</dbReference>
<comment type="caution">
    <text evidence="10">The sequence shown here is derived from an EMBL/GenBank/DDBJ whole genome shotgun (WGS) entry which is preliminary data.</text>
</comment>
<dbReference type="GO" id="GO:0016740">
    <property type="term" value="F:transferase activity"/>
    <property type="evidence" value="ECO:0007669"/>
    <property type="project" value="UniProtKB-KW"/>
</dbReference>
<keyword evidence="4 6" id="KW-0573">Peptidoglycan synthesis</keyword>
<dbReference type="GO" id="GO:0018104">
    <property type="term" value="P:peptidoglycan-protein cross-linking"/>
    <property type="evidence" value="ECO:0007669"/>
    <property type="project" value="TreeGrafter"/>
</dbReference>
<keyword evidence="8" id="KW-1133">Transmembrane helix</keyword>
<feature type="compositionally biased region" description="Basic and acidic residues" evidence="7">
    <location>
        <begin position="61"/>
        <end position="74"/>
    </location>
</feature>
<dbReference type="GO" id="GO:0071972">
    <property type="term" value="F:peptidoglycan L,D-transpeptidase activity"/>
    <property type="evidence" value="ECO:0007669"/>
    <property type="project" value="TreeGrafter"/>
</dbReference>
<dbReference type="GO" id="GO:0005576">
    <property type="term" value="C:extracellular region"/>
    <property type="evidence" value="ECO:0007669"/>
    <property type="project" value="TreeGrafter"/>
</dbReference>
<dbReference type="RefSeq" id="WP_119297357.1">
    <property type="nucleotide sequence ID" value="NZ_BHGK01000001.1"/>
</dbReference>
<dbReference type="InterPro" id="IPR005490">
    <property type="entry name" value="LD_TPept_cat_dom"/>
</dbReference>
<evidence type="ECO:0000256" key="7">
    <source>
        <dbReference type="SAM" id="MobiDB-lite"/>
    </source>
</evidence>
<evidence type="ECO:0000256" key="3">
    <source>
        <dbReference type="ARBA" id="ARBA00022960"/>
    </source>
</evidence>
<evidence type="ECO:0000256" key="1">
    <source>
        <dbReference type="ARBA" id="ARBA00004752"/>
    </source>
</evidence>
<feature type="compositionally biased region" description="Basic and acidic residues" evidence="7">
    <location>
        <begin position="1"/>
        <end position="20"/>
    </location>
</feature>
<keyword evidence="3 6" id="KW-0133">Cell shape</keyword>
<evidence type="ECO:0000259" key="9">
    <source>
        <dbReference type="PROSITE" id="PS52029"/>
    </source>
</evidence>
<dbReference type="Proteomes" id="UP000265643">
    <property type="component" value="Unassembled WGS sequence"/>
</dbReference>
<feature type="active site" description="Nucleophile" evidence="6">
    <location>
        <position position="561"/>
    </location>
</feature>
<dbReference type="PANTHER" id="PTHR30582">
    <property type="entry name" value="L,D-TRANSPEPTIDASE"/>
    <property type="match status" value="1"/>
</dbReference>
<dbReference type="EMBL" id="BHGK01000001">
    <property type="protein sequence ID" value="GCA65852.1"/>
    <property type="molecule type" value="Genomic_DNA"/>
</dbReference>
<dbReference type="InterPro" id="IPR022029">
    <property type="entry name" value="YoaR-like_PG-bd"/>
</dbReference>
<evidence type="ECO:0000313" key="11">
    <source>
        <dbReference type="Proteomes" id="UP000265643"/>
    </source>
</evidence>
<gene>
    <name evidence="10" type="ORF">KGMB01110_02880</name>
</gene>
<evidence type="ECO:0000256" key="8">
    <source>
        <dbReference type="SAM" id="Phobius"/>
    </source>
</evidence>
<dbReference type="SUPFAM" id="SSF141523">
    <property type="entry name" value="L,D-transpeptidase catalytic domain-like"/>
    <property type="match status" value="1"/>
</dbReference>
<feature type="active site" description="Proton donor/acceptor" evidence="6">
    <location>
        <position position="540"/>
    </location>
</feature>
<dbReference type="UniPathway" id="UPA00219"/>
<keyword evidence="5 6" id="KW-0961">Cell wall biogenesis/degradation</keyword>
<evidence type="ECO:0000313" key="10">
    <source>
        <dbReference type="EMBL" id="GCA65852.1"/>
    </source>
</evidence>
<dbReference type="Gene3D" id="2.40.440.10">
    <property type="entry name" value="L,D-transpeptidase catalytic domain-like"/>
    <property type="match status" value="1"/>
</dbReference>
<keyword evidence="8" id="KW-0812">Transmembrane</keyword>
<dbReference type="InterPro" id="IPR050979">
    <property type="entry name" value="LD-transpeptidase"/>
</dbReference>
<keyword evidence="2" id="KW-0808">Transferase</keyword>
<dbReference type="InterPro" id="IPR038054">
    <property type="entry name" value="LD_TPept-like_central_sf"/>
</dbReference>
<dbReference type="CDD" id="cd16913">
    <property type="entry name" value="YkuD_like"/>
    <property type="match status" value="1"/>
</dbReference>
<keyword evidence="8" id="KW-0472">Membrane</keyword>
<dbReference type="PROSITE" id="PS52029">
    <property type="entry name" value="LD_TPASE"/>
    <property type="match status" value="1"/>
</dbReference>
<dbReference type="AlphaFoldDB" id="A0A391PH22"/>
<accession>A0A391PH22</accession>
<proteinExistence type="predicted"/>